<feature type="region of interest" description="Disordered" evidence="1">
    <location>
        <begin position="1"/>
        <end position="21"/>
    </location>
</feature>
<gene>
    <name evidence="2" type="ORF">ADL29_23575</name>
</gene>
<dbReference type="PATRIC" id="fig|66876.3.peg.5163"/>
<keyword evidence="3" id="KW-1185">Reference proteome</keyword>
<proteinExistence type="predicted"/>
<organism evidence="2 3">
    <name type="scientific">Streptomyces chattanoogensis</name>
    <dbReference type="NCBI Taxonomy" id="66876"/>
    <lineage>
        <taxon>Bacteria</taxon>
        <taxon>Bacillati</taxon>
        <taxon>Actinomycetota</taxon>
        <taxon>Actinomycetes</taxon>
        <taxon>Kitasatosporales</taxon>
        <taxon>Streptomycetaceae</taxon>
        <taxon>Streptomyces</taxon>
    </lineage>
</organism>
<dbReference type="AlphaFoldDB" id="A0A0N0XVG3"/>
<sequence>MCLRPVRGPGTRARSPPGGERFLEPRREDCPWCGSVGLRVLLRTGDRFQGKPGRFVLDECRGCGHIFQNPRLTPAGLDFSYRDFYDGYGESLGDFNFRQMTACYRGRVRLCEGQGIAPRRWLDVTSSTSLSRPRR</sequence>
<dbReference type="RefSeq" id="WP_053925576.1">
    <property type="nucleotide sequence ID" value="NZ_LGKG01000146.1"/>
</dbReference>
<dbReference type="EMBL" id="LGKG01000146">
    <property type="protein sequence ID" value="KPC61605.1"/>
    <property type="molecule type" value="Genomic_DNA"/>
</dbReference>
<reference evidence="3" key="1">
    <citation type="submission" date="2015-07" db="EMBL/GenBank/DDBJ databases">
        <authorList>
            <person name="Ju K.-S."/>
            <person name="Doroghazi J.R."/>
            <person name="Metcalf W.W."/>
        </authorList>
    </citation>
    <scope>NUCLEOTIDE SEQUENCE [LARGE SCALE GENOMIC DNA]</scope>
    <source>
        <strain evidence="3">NRRL ISP-5002</strain>
    </source>
</reference>
<dbReference type="Proteomes" id="UP000037982">
    <property type="component" value="Unassembled WGS sequence"/>
</dbReference>
<accession>A0A0N0XVG3</accession>
<name>A0A0N0XVG3_9ACTN</name>
<evidence type="ECO:0000313" key="2">
    <source>
        <dbReference type="EMBL" id="KPC61605.1"/>
    </source>
</evidence>
<evidence type="ECO:0000256" key="1">
    <source>
        <dbReference type="SAM" id="MobiDB-lite"/>
    </source>
</evidence>
<protein>
    <submittedName>
        <fullName evidence="2">Uncharacterized protein</fullName>
    </submittedName>
</protein>
<comment type="caution">
    <text evidence="2">The sequence shown here is derived from an EMBL/GenBank/DDBJ whole genome shotgun (WGS) entry which is preliminary data.</text>
</comment>
<evidence type="ECO:0000313" key="3">
    <source>
        <dbReference type="Proteomes" id="UP000037982"/>
    </source>
</evidence>